<protein>
    <recommendedName>
        <fullName evidence="4">DUF1129 family protein</fullName>
    </recommendedName>
</protein>
<reference evidence="2" key="1">
    <citation type="submission" date="2021-01" db="EMBL/GenBank/DDBJ databases">
        <title>Genome public.</title>
        <authorList>
            <person name="Liu C."/>
            <person name="Sun Q."/>
        </authorList>
    </citation>
    <scope>NUCLEOTIDE SEQUENCE</scope>
    <source>
        <strain evidence="2">YIM B02565</strain>
    </source>
</reference>
<dbReference type="SUPFAM" id="SSF158560">
    <property type="entry name" value="BH3980-like"/>
    <property type="match status" value="1"/>
</dbReference>
<evidence type="ECO:0000256" key="1">
    <source>
        <dbReference type="SAM" id="Phobius"/>
    </source>
</evidence>
<accession>A0A937FIS2</accession>
<organism evidence="2 3">
    <name type="scientific">Clostridium paridis</name>
    <dbReference type="NCBI Taxonomy" id="2803863"/>
    <lineage>
        <taxon>Bacteria</taxon>
        <taxon>Bacillati</taxon>
        <taxon>Bacillota</taxon>
        <taxon>Clostridia</taxon>
        <taxon>Eubacteriales</taxon>
        <taxon>Clostridiaceae</taxon>
        <taxon>Clostridium</taxon>
    </lineage>
</organism>
<dbReference type="RefSeq" id="WP_202767594.1">
    <property type="nucleotide sequence ID" value="NZ_JAESWA010000022.1"/>
</dbReference>
<dbReference type="AlphaFoldDB" id="A0A937FIS2"/>
<evidence type="ECO:0000313" key="3">
    <source>
        <dbReference type="Proteomes" id="UP000623681"/>
    </source>
</evidence>
<evidence type="ECO:0000313" key="2">
    <source>
        <dbReference type="EMBL" id="MBL4932226.1"/>
    </source>
</evidence>
<dbReference type="EMBL" id="JAESWA010000022">
    <property type="protein sequence ID" value="MBL4932226.1"/>
    <property type="molecule type" value="Genomic_DNA"/>
</dbReference>
<feature type="transmembrane region" description="Helical" evidence="1">
    <location>
        <begin position="174"/>
        <end position="191"/>
    </location>
</feature>
<keyword evidence="1" id="KW-1133">Transmembrane helix</keyword>
<dbReference type="Proteomes" id="UP000623681">
    <property type="component" value="Unassembled WGS sequence"/>
</dbReference>
<feature type="transmembrane region" description="Helical" evidence="1">
    <location>
        <begin position="100"/>
        <end position="123"/>
    </location>
</feature>
<sequence>MKTNDLIKEMNEYGPKLNEENQALFDEIKLKIRFSKLQEQDAEEFNHHCLSLFLQAEKEGKDIKTVLGTDNIDEFCNEYIREVRDNYSLLKKIVLVSTKIAIVMGAFTGVWEMLFGYLIPLWIKEKVISFAVPVTVSMIIDTIIAFLVISLAIKTLPKASWILNHGTKKEDRKWTLKMYIVFFCTIWIFVVSKLLFRQVLFDINLFIYIIGVGAFYLILKVLENKLD</sequence>
<keyword evidence="1" id="KW-0812">Transmembrane</keyword>
<comment type="caution">
    <text evidence="2">The sequence shown here is derived from an EMBL/GenBank/DDBJ whole genome shotgun (WGS) entry which is preliminary data.</text>
</comment>
<feature type="transmembrane region" description="Helical" evidence="1">
    <location>
        <begin position="203"/>
        <end position="222"/>
    </location>
</feature>
<keyword evidence="3" id="KW-1185">Reference proteome</keyword>
<feature type="transmembrane region" description="Helical" evidence="1">
    <location>
        <begin position="129"/>
        <end position="153"/>
    </location>
</feature>
<evidence type="ECO:0008006" key="4">
    <source>
        <dbReference type="Google" id="ProtNLM"/>
    </source>
</evidence>
<name>A0A937FIS2_9CLOT</name>
<proteinExistence type="predicted"/>
<keyword evidence="1" id="KW-0472">Membrane</keyword>
<gene>
    <name evidence="2" type="ORF">JK634_10445</name>
</gene>
<dbReference type="Gene3D" id="1.10.1900.10">
    <property type="entry name" value="c-terminal domain of poly(a) binding protein"/>
    <property type="match status" value="1"/>
</dbReference>